<dbReference type="NCBIfam" id="NF006695">
    <property type="entry name" value="PRK09243.1-2"/>
    <property type="match status" value="1"/>
</dbReference>
<dbReference type="EC" id="6.3.4.21" evidence="3 9"/>
<comment type="caution">
    <text evidence="13">The sequence shown here is derived from an EMBL/GenBank/DDBJ whole genome shotgun (WGS) entry which is preliminary data.</text>
</comment>
<dbReference type="GO" id="GO:0005829">
    <property type="term" value="C:cytosol"/>
    <property type="evidence" value="ECO:0007669"/>
    <property type="project" value="TreeGrafter"/>
</dbReference>
<evidence type="ECO:0000256" key="1">
    <source>
        <dbReference type="ARBA" id="ARBA00004952"/>
    </source>
</evidence>
<comment type="catalytic activity">
    <reaction evidence="8 9">
        <text>5-phospho-alpha-D-ribose 1-diphosphate + nicotinate + ATP + H2O = nicotinate beta-D-ribonucleotide + ADP + phosphate + diphosphate</text>
        <dbReference type="Rhea" id="RHEA:36163"/>
        <dbReference type="ChEBI" id="CHEBI:15377"/>
        <dbReference type="ChEBI" id="CHEBI:30616"/>
        <dbReference type="ChEBI" id="CHEBI:32544"/>
        <dbReference type="ChEBI" id="CHEBI:33019"/>
        <dbReference type="ChEBI" id="CHEBI:43474"/>
        <dbReference type="ChEBI" id="CHEBI:57502"/>
        <dbReference type="ChEBI" id="CHEBI:58017"/>
        <dbReference type="ChEBI" id="CHEBI:456216"/>
        <dbReference type="EC" id="6.3.4.21"/>
    </reaction>
</comment>
<dbReference type="CDD" id="cd01570">
    <property type="entry name" value="NAPRTase_A"/>
    <property type="match status" value="1"/>
</dbReference>
<dbReference type="InterPro" id="IPR041619">
    <property type="entry name" value="NAPRTase_C"/>
</dbReference>
<dbReference type="EMBL" id="NBZD01000003">
    <property type="protein sequence ID" value="PNH18277.1"/>
    <property type="molecule type" value="Genomic_DNA"/>
</dbReference>
<evidence type="ECO:0000259" key="10">
    <source>
        <dbReference type="Pfam" id="PF04095"/>
    </source>
</evidence>
<dbReference type="UniPathway" id="UPA00253">
    <property type="reaction ID" value="UER00457"/>
</dbReference>
<evidence type="ECO:0000256" key="3">
    <source>
        <dbReference type="ARBA" id="ARBA00013236"/>
    </source>
</evidence>
<dbReference type="Pfam" id="PF17956">
    <property type="entry name" value="NAPRTase_C"/>
    <property type="match status" value="1"/>
</dbReference>
<evidence type="ECO:0000256" key="4">
    <source>
        <dbReference type="ARBA" id="ARBA00022553"/>
    </source>
</evidence>
<keyword evidence="5 9" id="KW-0436">Ligase</keyword>
<name>A0A2J8B0J3_9FIRM</name>
<keyword evidence="13" id="KW-0328">Glycosyltransferase</keyword>
<dbReference type="PANTHER" id="PTHR11098:SF1">
    <property type="entry name" value="NICOTINATE PHOSPHORIBOSYLTRANSFERASE"/>
    <property type="match status" value="1"/>
</dbReference>
<dbReference type="InterPro" id="IPR036068">
    <property type="entry name" value="Nicotinate_pribotase-like_C"/>
</dbReference>
<dbReference type="Gene3D" id="3.20.20.70">
    <property type="entry name" value="Aldolase class I"/>
    <property type="match status" value="1"/>
</dbReference>
<comment type="function">
    <text evidence="9">Catalyzes the first step in the biosynthesis of NAD from nicotinic acid, the ATP-dependent synthesis of beta-nicotinate D-ribonucleotide from nicotinate and 5-phospho-D-ribose 1-phosphate.</text>
</comment>
<dbReference type="InterPro" id="IPR006405">
    <property type="entry name" value="Nic_PRibTrfase_pncB"/>
</dbReference>
<evidence type="ECO:0000313" key="13">
    <source>
        <dbReference type="EMBL" id="PNH18277.1"/>
    </source>
</evidence>
<reference evidence="14" key="1">
    <citation type="submission" date="2017-04" db="EMBL/GenBank/DDBJ databases">
        <authorList>
            <person name="Bumgarner R.E."/>
            <person name="Fredricks D.N."/>
            <person name="Srinivasan S."/>
        </authorList>
    </citation>
    <scope>NUCLEOTIDE SEQUENCE [LARGE SCALE GENOMIC DNA]</scope>
    <source>
        <strain evidence="14">KA00405</strain>
    </source>
</reference>
<evidence type="ECO:0000256" key="2">
    <source>
        <dbReference type="ARBA" id="ARBA00010897"/>
    </source>
</evidence>
<evidence type="ECO:0000256" key="8">
    <source>
        <dbReference type="ARBA" id="ARBA00048668"/>
    </source>
</evidence>
<dbReference type="SUPFAM" id="SSF54675">
    <property type="entry name" value="Nicotinate/Quinolinate PRTase N-terminal domain-like"/>
    <property type="match status" value="1"/>
</dbReference>
<evidence type="ECO:0000256" key="7">
    <source>
        <dbReference type="ARBA" id="ARBA00022679"/>
    </source>
</evidence>
<evidence type="ECO:0000256" key="6">
    <source>
        <dbReference type="ARBA" id="ARBA00022642"/>
    </source>
</evidence>
<dbReference type="SUPFAM" id="SSF51690">
    <property type="entry name" value="Nicotinate/Quinolinate PRTase C-terminal domain-like"/>
    <property type="match status" value="1"/>
</dbReference>
<dbReference type="Pfam" id="PF04095">
    <property type="entry name" value="NAPRTase"/>
    <property type="match status" value="1"/>
</dbReference>
<evidence type="ECO:0000259" key="12">
    <source>
        <dbReference type="Pfam" id="PF17956"/>
    </source>
</evidence>
<dbReference type="Pfam" id="PF17767">
    <property type="entry name" value="NAPRTase_N"/>
    <property type="match status" value="1"/>
</dbReference>
<feature type="domain" description="Nicotinate/nicotinamide phosphoribosyltransferase" evidence="10">
    <location>
        <begin position="158"/>
        <end position="361"/>
    </location>
</feature>
<keyword evidence="6 9" id="KW-0662">Pyridine nucleotide biosynthesis</keyword>
<protein>
    <recommendedName>
        <fullName evidence="3 9">Nicotinate phosphoribosyltransferase</fullName>
        <ecNumber evidence="3 9">6.3.4.21</ecNumber>
    </recommendedName>
</protein>
<comment type="similarity">
    <text evidence="2 9">Belongs to the NAPRTase family.</text>
</comment>
<dbReference type="PANTHER" id="PTHR11098">
    <property type="entry name" value="NICOTINATE PHOSPHORIBOSYLTRANSFERASE"/>
    <property type="match status" value="1"/>
</dbReference>
<accession>A0A2J8B0J3</accession>
<evidence type="ECO:0000256" key="5">
    <source>
        <dbReference type="ARBA" id="ARBA00022598"/>
    </source>
</evidence>
<dbReference type="InterPro" id="IPR041525">
    <property type="entry name" value="N/Namide_PRibTrfase"/>
</dbReference>
<gene>
    <name evidence="13" type="ORF">B7R76_05385</name>
</gene>
<dbReference type="OMA" id="VYFPGSP"/>
<keyword evidence="4" id="KW-0597">Phosphoprotein</keyword>
<dbReference type="RefSeq" id="WP_012992862.1">
    <property type="nucleotide sequence ID" value="NZ_NBZD01000003.1"/>
</dbReference>
<evidence type="ECO:0000313" key="14">
    <source>
        <dbReference type="Proteomes" id="UP000236394"/>
    </source>
</evidence>
<comment type="pathway">
    <text evidence="1 9">Cofactor biosynthesis; NAD(+) biosynthesis; nicotinate D-ribonucleotide from nicotinate: step 1/1.</text>
</comment>
<dbReference type="InterPro" id="IPR007229">
    <property type="entry name" value="Nic_PRibTrfase-Fam"/>
</dbReference>
<dbReference type="NCBIfam" id="TIGR01513">
    <property type="entry name" value="NAPRTase_put"/>
    <property type="match status" value="1"/>
</dbReference>
<dbReference type="GO" id="GO:0004516">
    <property type="term" value="F:nicotinate phosphoribosyltransferase activity"/>
    <property type="evidence" value="ECO:0007669"/>
    <property type="project" value="UniProtKB-UniRule"/>
</dbReference>
<comment type="PTM">
    <text evidence="9">Transiently phosphorylated on a His residue during the reaction cycle. Phosphorylation strongly increases the affinity for substrates and increases the rate of nicotinate D-ribonucleotide production. Dephosphorylation regenerates the low-affinity form of the enzyme, leading to product release.</text>
</comment>
<dbReference type="FunFam" id="3.20.20.70:FF:000076">
    <property type="entry name" value="Nicotinate phosphoribosyltransferase"/>
    <property type="match status" value="1"/>
</dbReference>
<feature type="domain" description="Nicotinate phosphoribosyltransferase C-terminal" evidence="12">
    <location>
        <begin position="366"/>
        <end position="475"/>
    </location>
</feature>
<dbReference type="Gene3D" id="3.20.140.10">
    <property type="entry name" value="nicotinate phosphoribosyltransferase"/>
    <property type="match status" value="1"/>
</dbReference>
<organism evidence="13 14">
    <name type="scientific">Mageeibacillus indolicus</name>
    <dbReference type="NCBI Taxonomy" id="884684"/>
    <lineage>
        <taxon>Bacteria</taxon>
        <taxon>Bacillati</taxon>
        <taxon>Bacillota</taxon>
        <taxon>Clostridia</taxon>
        <taxon>Eubacteriales</taxon>
        <taxon>Oscillospiraceae</taxon>
        <taxon>Mageeibacillus</taxon>
    </lineage>
</organism>
<dbReference type="NCBIfam" id="NF009131">
    <property type="entry name" value="PRK12484.1"/>
    <property type="match status" value="1"/>
</dbReference>
<sequence>MQLNWNESDNLTMLTDFYELTMSQAYLSQGLENIVGTFDLYFRRVPENGGFAVMAGVEQAISYLENLRFLPEDLEYLRSLHHFTPEFLKYLEEFKFSCDIWAIPEGTPVFPGEPLVKVRGPIIQAQMLETMLLLTINHQTLIATKANRIARAANGRSVMEFGARRAQGCDASVLGARAAYIGGVDSTSCTIAGQYFDVPLSGTMAHSFVMVCGDEYNAFKSYALTYPDNTVLLIDTYNTLQSGLPNAIRVAKEVLEPMGKRLKGIRIDSGDLTYLTKKTRAALDAAGLQDCKIVVSNALDEYLIRDLLRQGACIDAFGVGERLITSRAEPVFGGVYKLVEYAREQKEIPVLKISENPEKITTPGDKQVWRFFDKTTGNALADVITVVDEVLPSDGPYEIFDPLHTWKTKIMTNYTARPLLQPIFINGKCVYQRRSMQEIRTYCRAEVGKLWDSILRFENPQTYYVDLSPRLWRMKDELLHALAKH</sequence>
<dbReference type="PIRSF" id="PIRSF000484">
    <property type="entry name" value="NAPRT"/>
    <property type="match status" value="1"/>
</dbReference>
<evidence type="ECO:0000256" key="9">
    <source>
        <dbReference type="RuleBase" id="RU365100"/>
    </source>
</evidence>
<dbReference type="AlphaFoldDB" id="A0A2J8B0J3"/>
<dbReference type="InterPro" id="IPR040727">
    <property type="entry name" value="NAPRTase_N"/>
</dbReference>
<dbReference type="Proteomes" id="UP000236394">
    <property type="component" value="Unassembled WGS sequence"/>
</dbReference>
<evidence type="ECO:0000259" key="11">
    <source>
        <dbReference type="Pfam" id="PF17767"/>
    </source>
</evidence>
<proteinExistence type="inferred from homology"/>
<dbReference type="InterPro" id="IPR013785">
    <property type="entry name" value="Aldolase_TIM"/>
</dbReference>
<dbReference type="GO" id="GO:0034355">
    <property type="term" value="P:NAD+ biosynthetic process via the salvage pathway"/>
    <property type="evidence" value="ECO:0007669"/>
    <property type="project" value="UniProtKB-ARBA"/>
</dbReference>
<feature type="domain" description="Nicotinate phosphoribosyltransferase N-terminal" evidence="11">
    <location>
        <begin position="13"/>
        <end position="137"/>
    </location>
</feature>
<keyword evidence="7 9" id="KW-0808">Transferase</keyword>
<dbReference type="GO" id="GO:0047280">
    <property type="term" value="F:nicotinamide phosphoribosyltransferase activity"/>
    <property type="evidence" value="ECO:0007669"/>
    <property type="project" value="UniProtKB-ARBA"/>
</dbReference>